<feature type="region of interest" description="Disordered" evidence="1">
    <location>
        <begin position="687"/>
        <end position="711"/>
    </location>
</feature>
<feature type="compositionally biased region" description="Low complexity" evidence="1">
    <location>
        <begin position="267"/>
        <end position="284"/>
    </location>
</feature>
<feature type="compositionally biased region" description="Basic residues" evidence="1">
    <location>
        <begin position="133"/>
        <end position="150"/>
    </location>
</feature>
<feature type="compositionally biased region" description="Basic and acidic residues" evidence="1">
    <location>
        <begin position="231"/>
        <end position="247"/>
    </location>
</feature>
<organism evidence="2 3">
    <name type="scientific">Paramecium sonneborni</name>
    <dbReference type="NCBI Taxonomy" id="65129"/>
    <lineage>
        <taxon>Eukaryota</taxon>
        <taxon>Sar</taxon>
        <taxon>Alveolata</taxon>
        <taxon>Ciliophora</taxon>
        <taxon>Intramacronucleata</taxon>
        <taxon>Oligohymenophorea</taxon>
        <taxon>Peniculida</taxon>
        <taxon>Parameciidae</taxon>
        <taxon>Paramecium</taxon>
    </lineage>
</organism>
<feature type="compositionally biased region" description="Basic residues" evidence="1">
    <location>
        <begin position="701"/>
        <end position="711"/>
    </location>
</feature>
<gene>
    <name evidence="2" type="ORF">PSON_ATCC_30995.1.T0540207</name>
</gene>
<feature type="region of interest" description="Disordered" evidence="1">
    <location>
        <begin position="227"/>
        <end position="284"/>
    </location>
</feature>
<name>A0A8S1NRW1_9CILI</name>
<feature type="region of interest" description="Disordered" evidence="1">
    <location>
        <begin position="109"/>
        <end position="154"/>
    </location>
</feature>
<dbReference type="AlphaFoldDB" id="A0A8S1NRW1"/>
<evidence type="ECO:0000313" key="2">
    <source>
        <dbReference type="EMBL" id="CAD8089584.1"/>
    </source>
</evidence>
<dbReference type="OrthoDB" id="312569at2759"/>
<evidence type="ECO:0000313" key="3">
    <source>
        <dbReference type="Proteomes" id="UP000692954"/>
    </source>
</evidence>
<feature type="compositionally biased region" description="Polar residues" evidence="1">
    <location>
        <begin position="335"/>
        <end position="344"/>
    </location>
</feature>
<feature type="compositionally biased region" description="Polar residues" evidence="1">
    <location>
        <begin position="248"/>
        <end position="258"/>
    </location>
</feature>
<reference evidence="2" key="1">
    <citation type="submission" date="2021-01" db="EMBL/GenBank/DDBJ databases">
        <authorList>
            <consortium name="Genoscope - CEA"/>
            <person name="William W."/>
        </authorList>
    </citation>
    <scope>NUCLEOTIDE SEQUENCE</scope>
</reference>
<dbReference type="EMBL" id="CAJJDN010000054">
    <property type="protein sequence ID" value="CAD8089584.1"/>
    <property type="molecule type" value="Genomic_DNA"/>
</dbReference>
<protein>
    <submittedName>
        <fullName evidence="2">Uncharacterized protein</fullName>
    </submittedName>
</protein>
<feature type="region of interest" description="Disordered" evidence="1">
    <location>
        <begin position="322"/>
        <end position="352"/>
    </location>
</feature>
<accession>A0A8S1NRW1</accession>
<evidence type="ECO:0000256" key="1">
    <source>
        <dbReference type="SAM" id="MobiDB-lite"/>
    </source>
</evidence>
<sequence>MHNFLFGNRRTNYSSFSPFGSQKNLKPGIISKIKNKIYGLFQPTINQQSLIQRIQTFEDENLEKELSNQFKNNLVLIDRIIPNLEDNLGLKRKCTYPFEQYIKDEFNTDKKQSKQTQTELNNKSSDSQIKTQNVKKQKKFKKNQSKMYKCRKMEENPKQLEFNLNNQKLKQNLQDKYENSSDCLSNQSNKKFKQFDSFSESSIPLKQQKGETSDYLSPVKILENQSIIQNDQKKKQKSDSINKKKESLSSVHSSPNQESVKDDSNKNKNFSNSTGTNTKGEGNETLINFQHGDIKQEVEEKIQEFKQNQDEIFQNTQESNLNQKQEQLKEDKSQIQKQELSIDQTQKKEKNDNKNENLQFQFFEGSNLTLNQLNENKEIIQEGTKIEEQKQLIKNQIFSPSKIKKEQDQTQSIHLQVDECLNRIDKQNSLIEKTSSFQNLQPQQNKEIQKNILQTSFLNNQNKQTIDKNEKLSKEQNPFLVQSPHISYDQISLYFQSSTTSNLNKQCQSQNQNQAVLDLFKISTQSPQKLLNKTQEKFNSQNLQQTNNNFGNPKVLQYSVNKQMEIIEQSPQINQIIQNQQQIFEQTKLNYQQQPTLQNNLFQQQQQQQQQHYPQQLIQQQSFQLQNSFPLQQHTSNQVSSLNLFQTNSFQQQQNEIMNNPLHLKNDVLSLFQDTKKSDRDIFQTQQYQQTSQSLNNSFNKGRKKQRINNF</sequence>
<dbReference type="Proteomes" id="UP000692954">
    <property type="component" value="Unassembled WGS sequence"/>
</dbReference>
<comment type="caution">
    <text evidence="2">The sequence shown here is derived from an EMBL/GenBank/DDBJ whole genome shotgun (WGS) entry which is preliminary data.</text>
</comment>
<proteinExistence type="predicted"/>
<feature type="compositionally biased region" description="Polar residues" evidence="1">
    <location>
        <begin position="114"/>
        <end position="127"/>
    </location>
</feature>
<keyword evidence="3" id="KW-1185">Reference proteome</keyword>